<dbReference type="InterPro" id="IPR019734">
    <property type="entry name" value="TPR_rpt"/>
</dbReference>
<dbReference type="Gene3D" id="1.25.40.10">
    <property type="entry name" value="Tetratricopeptide repeat domain"/>
    <property type="match status" value="1"/>
</dbReference>
<dbReference type="InterPro" id="IPR051476">
    <property type="entry name" value="Bac_ResReg_Asp_Phosphatase"/>
</dbReference>
<evidence type="ECO:0000256" key="2">
    <source>
        <dbReference type="ARBA" id="ARBA00022490"/>
    </source>
</evidence>
<evidence type="ECO:0000313" key="7">
    <source>
        <dbReference type="EMBL" id="KAA3678994.1"/>
    </source>
</evidence>
<evidence type="ECO:0000256" key="4">
    <source>
        <dbReference type="ARBA" id="ARBA00022803"/>
    </source>
</evidence>
<evidence type="ECO:0000256" key="3">
    <source>
        <dbReference type="ARBA" id="ARBA00022737"/>
    </source>
</evidence>
<gene>
    <name evidence="7" type="ORF">DEA37_0011752</name>
</gene>
<dbReference type="Proteomes" id="UP000324629">
    <property type="component" value="Unassembled WGS sequence"/>
</dbReference>
<reference evidence="7 8" key="1">
    <citation type="journal article" date="2019" name="Gigascience">
        <title>Whole-genome sequence of the oriental lung fluke Paragonimus westermani.</title>
        <authorList>
            <person name="Oey H."/>
            <person name="Zakrzewski M."/>
            <person name="Narain K."/>
            <person name="Devi K.R."/>
            <person name="Agatsuma T."/>
            <person name="Nawaratna S."/>
            <person name="Gobert G.N."/>
            <person name="Jones M.K."/>
            <person name="Ragan M.A."/>
            <person name="McManus D.P."/>
            <person name="Krause L."/>
        </authorList>
    </citation>
    <scope>NUCLEOTIDE SEQUENCE [LARGE SCALE GENOMIC DNA]</scope>
    <source>
        <strain evidence="7 8">IND2009</strain>
    </source>
</reference>
<comment type="function">
    <text evidence="6">Axonemal protein which is implicated in axonemal and/or peri-axonemal structure assembly and regulates flagellum assembly and beating and therefore sperm motility.</text>
</comment>
<name>A0A5J4NU52_9TREM</name>
<dbReference type="InterPro" id="IPR011990">
    <property type="entry name" value="TPR-like_helical_dom_sf"/>
</dbReference>
<dbReference type="EMBL" id="QNGE01000885">
    <property type="protein sequence ID" value="KAA3678994.1"/>
    <property type="molecule type" value="Genomic_DNA"/>
</dbReference>
<keyword evidence="3" id="KW-0677">Repeat</keyword>
<keyword evidence="2" id="KW-0963">Cytoplasm</keyword>
<protein>
    <recommendedName>
        <fullName evidence="5">Tetratricopeptide repeat protein 29</fullName>
    </recommendedName>
</protein>
<evidence type="ECO:0000256" key="6">
    <source>
        <dbReference type="ARBA" id="ARBA00044739"/>
    </source>
</evidence>
<comment type="caution">
    <text evidence="7">The sequence shown here is derived from an EMBL/GenBank/DDBJ whole genome shotgun (WGS) entry which is preliminary data.</text>
</comment>
<dbReference type="GO" id="GO:0003341">
    <property type="term" value="P:cilium movement"/>
    <property type="evidence" value="ECO:0007669"/>
    <property type="project" value="TreeGrafter"/>
</dbReference>
<dbReference type="GO" id="GO:0005737">
    <property type="term" value="C:cytoplasm"/>
    <property type="evidence" value="ECO:0007669"/>
    <property type="project" value="UniProtKB-SubCell"/>
</dbReference>
<evidence type="ECO:0000256" key="1">
    <source>
        <dbReference type="ARBA" id="ARBA00004496"/>
    </source>
</evidence>
<keyword evidence="4" id="KW-0802">TPR repeat</keyword>
<dbReference type="Pfam" id="PF13181">
    <property type="entry name" value="TPR_8"/>
    <property type="match status" value="1"/>
</dbReference>
<dbReference type="SUPFAM" id="SSF48452">
    <property type="entry name" value="TPR-like"/>
    <property type="match status" value="1"/>
</dbReference>
<evidence type="ECO:0000256" key="5">
    <source>
        <dbReference type="ARBA" id="ARBA00040665"/>
    </source>
</evidence>
<dbReference type="GO" id="GO:0005929">
    <property type="term" value="C:cilium"/>
    <property type="evidence" value="ECO:0007669"/>
    <property type="project" value="TreeGrafter"/>
</dbReference>
<dbReference type="PANTHER" id="PTHR46630">
    <property type="entry name" value="TETRATRICOPEPTIDE REPEAT PROTEIN 29"/>
    <property type="match status" value="1"/>
</dbReference>
<dbReference type="AlphaFoldDB" id="A0A5J4NU52"/>
<sequence>MQSQVEIGKLKRRSGFYWVNYWSQRIIHKKLSCFLSRPSALITSIRYMSLGKHLPHRLIAVYRDFFDKACTQRDYTNLSRVCEALAKLYQKLNNVEDSIQYLHKFASSCERHGQWVELGRACQMLGSAYDTVGDYTSALKWVKKAYSLPHMIQFLLQGLKTEAFDETTESSRIMIGVTRAHLMHKAYSTNMLKNQSSAVYKTIKWKARPKNEDELFPMCELQLPPITFNNRRPKRDVLVYAKHPSTGFLKR</sequence>
<comment type="subcellular location">
    <subcellularLocation>
        <location evidence="1">Cytoplasm</location>
    </subcellularLocation>
</comment>
<keyword evidence="8" id="KW-1185">Reference proteome</keyword>
<accession>A0A5J4NU52</accession>
<dbReference type="PANTHER" id="PTHR46630:SF1">
    <property type="entry name" value="TETRATRICOPEPTIDE REPEAT PROTEIN 29"/>
    <property type="match status" value="1"/>
</dbReference>
<proteinExistence type="predicted"/>
<evidence type="ECO:0000313" key="8">
    <source>
        <dbReference type="Proteomes" id="UP000324629"/>
    </source>
</evidence>
<organism evidence="7 8">
    <name type="scientific">Paragonimus westermani</name>
    <dbReference type="NCBI Taxonomy" id="34504"/>
    <lineage>
        <taxon>Eukaryota</taxon>
        <taxon>Metazoa</taxon>
        <taxon>Spiralia</taxon>
        <taxon>Lophotrochozoa</taxon>
        <taxon>Platyhelminthes</taxon>
        <taxon>Trematoda</taxon>
        <taxon>Digenea</taxon>
        <taxon>Plagiorchiida</taxon>
        <taxon>Troglotremata</taxon>
        <taxon>Troglotrematidae</taxon>
        <taxon>Paragonimus</taxon>
    </lineage>
</organism>